<dbReference type="PANTHER" id="PTHR11017">
    <property type="entry name" value="LEUCINE-RICH REPEAT-CONTAINING PROTEIN"/>
    <property type="match status" value="1"/>
</dbReference>
<dbReference type="Pfam" id="PF07725">
    <property type="entry name" value="LRR_3"/>
    <property type="match status" value="1"/>
</dbReference>
<dbReference type="PRINTS" id="PR00364">
    <property type="entry name" value="DISEASERSIST"/>
</dbReference>
<evidence type="ECO:0000256" key="3">
    <source>
        <dbReference type="ARBA" id="ARBA00022737"/>
    </source>
</evidence>
<keyword evidence="8" id="KW-0812">Transmembrane</keyword>
<feature type="transmembrane region" description="Helical" evidence="8">
    <location>
        <begin position="24"/>
        <end position="47"/>
    </location>
</feature>
<dbReference type="Pfam" id="PF23282">
    <property type="entry name" value="WHD_ROQ1"/>
    <property type="match status" value="1"/>
</dbReference>
<dbReference type="InterPro" id="IPR000157">
    <property type="entry name" value="TIR_dom"/>
</dbReference>
<dbReference type="InterPro" id="IPR058192">
    <property type="entry name" value="WHD_ROQ1-like"/>
</dbReference>
<keyword evidence="2" id="KW-0433">Leucine-rich repeat</keyword>
<dbReference type="InterPro" id="IPR042197">
    <property type="entry name" value="Apaf_helical"/>
</dbReference>
<keyword evidence="8" id="KW-1133">Transmembrane helix</keyword>
<dbReference type="PROSITE" id="PS50104">
    <property type="entry name" value="TIR"/>
    <property type="match status" value="1"/>
</dbReference>
<dbReference type="SUPFAM" id="SSF46785">
    <property type="entry name" value="Winged helix' DNA-binding domain"/>
    <property type="match status" value="1"/>
</dbReference>
<dbReference type="Proteomes" id="UP000467841">
    <property type="component" value="Unassembled WGS sequence"/>
</dbReference>
<accession>A0A6D2KY76</accession>
<dbReference type="PANTHER" id="PTHR11017:SF569">
    <property type="entry name" value="DISEASE RESISTANCE PROTEIN"/>
    <property type="match status" value="1"/>
</dbReference>
<keyword evidence="11" id="KW-1185">Reference proteome</keyword>
<feature type="domain" description="TIR" evidence="9">
    <location>
        <begin position="79"/>
        <end position="243"/>
    </location>
</feature>
<dbReference type="InterPro" id="IPR036390">
    <property type="entry name" value="WH_DNA-bd_sf"/>
</dbReference>
<dbReference type="InterPro" id="IPR011713">
    <property type="entry name" value="Leu-rich_rpt_3"/>
</dbReference>
<proteinExistence type="predicted"/>
<dbReference type="Gene3D" id="1.10.8.430">
    <property type="entry name" value="Helical domain of apoptotic protease-activating factors"/>
    <property type="match status" value="1"/>
</dbReference>
<dbReference type="GO" id="GO:0007165">
    <property type="term" value="P:signal transduction"/>
    <property type="evidence" value="ECO:0007669"/>
    <property type="project" value="InterPro"/>
</dbReference>
<dbReference type="SMART" id="SM00255">
    <property type="entry name" value="TIR"/>
    <property type="match status" value="1"/>
</dbReference>
<keyword evidence="5" id="KW-0611">Plant defense</keyword>
<dbReference type="FunFam" id="3.40.50.10140:FF:000007">
    <property type="entry name" value="Disease resistance protein (TIR-NBS-LRR class)"/>
    <property type="match status" value="1"/>
</dbReference>
<evidence type="ECO:0000256" key="5">
    <source>
        <dbReference type="ARBA" id="ARBA00022821"/>
    </source>
</evidence>
<dbReference type="InterPro" id="IPR002182">
    <property type="entry name" value="NB-ARC"/>
</dbReference>
<evidence type="ECO:0000256" key="2">
    <source>
        <dbReference type="ARBA" id="ARBA00022614"/>
    </source>
</evidence>
<dbReference type="GO" id="GO:0043531">
    <property type="term" value="F:ADP binding"/>
    <property type="evidence" value="ECO:0007669"/>
    <property type="project" value="InterPro"/>
</dbReference>
<dbReference type="EMBL" id="CACVBM020001718">
    <property type="protein sequence ID" value="CAA7058261.1"/>
    <property type="molecule type" value="Genomic_DNA"/>
</dbReference>
<dbReference type="Pfam" id="PF01582">
    <property type="entry name" value="TIR"/>
    <property type="match status" value="1"/>
</dbReference>
<keyword evidence="4" id="KW-0378">Hydrolase</keyword>
<dbReference type="GO" id="GO:0061809">
    <property type="term" value="F:NAD+ nucleosidase activity, cyclic ADP-ribose generating"/>
    <property type="evidence" value="ECO:0007669"/>
    <property type="project" value="UniProtKB-EC"/>
</dbReference>
<dbReference type="SUPFAM" id="SSF52200">
    <property type="entry name" value="Toll/Interleukin receptor TIR domain"/>
    <property type="match status" value="1"/>
</dbReference>
<dbReference type="InterPro" id="IPR027417">
    <property type="entry name" value="P-loop_NTPase"/>
</dbReference>
<dbReference type="InterPro" id="IPR035897">
    <property type="entry name" value="Toll_tir_struct_dom_sf"/>
</dbReference>
<evidence type="ECO:0000313" key="10">
    <source>
        <dbReference type="EMBL" id="CAA7058261.1"/>
    </source>
</evidence>
<evidence type="ECO:0000256" key="7">
    <source>
        <dbReference type="ARBA" id="ARBA00047304"/>
    </source>
</evidence>
<evidence type="ECO:0000256" key="4">
    <source>
        <dbReference type="ARBA" id="ARBA00022801"/>
    </source>
</evidence>
<dbReference type="FunFam" id="1.10.8.430:FF:000002">
    <property type="entry name" value="Disease resistance protein (TIR-NBS-LRR class)"/>
    <property type="match status" value="1"/>
</dbReference>
<keyword evidence="3" id="KW-0677">Repeat</keyword>
<sequence>MKDWCLKSIAMFDPLSILPMDSPLFLWTCVALVVFFTLLGIISIKVYSYSKFRFRQNNRILLHSSSISPSPPSSLPPNWIHHVFPSFHGEDVRKTFLSHILKEFRSKGIDPFIDNDIERSKSIGPKLIEAIRGSRIGIVILSKSYTSSTWCMNELVEIMKFREAVGQIVMTIFYEVDPTDVKKQTGYFGKVFKKTCKGQRKEDIKRWKQALAGEATIAGYHSSNWDYEAEMIEKIAMDISNELNKSMASNDFEELVGMRTHLEKMEPLLRLDLNEVRMIGIWGPPGIGKTTIARVLFNQHSESFQLSVFMNNIKAMYKRPCSDDYSVKLHLQQQFMSQIIKQKDIEVSHLRVVQERLNDKKNFAVLDGVDLSVQLDALAKETRWFGSGSRIIITTDDLRVLEAHGINHIYKVDIPPSDEALKIFCMYAFGQNSPKDGFAELSWIVTRFSGALPLGLKVMGSYFRGMSENEWTNALPRLGNNLNVGIQSILKFSYEALDDEDKDLFLYIACLFTYERVEKLEEYLANNFLDVRQGLHVLAEKSLITITSQGMYMMHNMLVQLGREIVRKQSIREPGQRQFLVDPKDIFEVLTDDNKAGSRSVIGIDLNLYMIEENLNISERAFEGMTNLQFLRFSGHFDYHKRLFLPGEFLMELVMCESKLEKLWEGIQRGGSNSQREGQEPTGT</sequence>
<name>A0A6D2KY76_9BRAS</name>
<evidence type="ECO:0000256" key="1">
    <source>
        <dbReference type="ARBA" id="ARBA00011982"/>
    </source>
</evidence>
<evidence type="ECO:0000313" key="11">
    <source>
        <dbReference type="Proteomes" id="UP000467841"/>
    </source>
</evidence>
<dbReference type="InterPro" id="IPR044974">
    <property type="entry name" value="Disease_R_plants"/>
</dbReference>
<dbReference type="Pfam" id="PF00931">
    <property type="entry name" value="NB-ARC"/>
    <property type="match status" value="1"/>
</dbReference>
<dbReference type="EC" id="3.2.2.6" evidence="1"/>
<dbReference type="AlphaFoldDB" id="A0A6D2KY76"/>
<dbReference type="FunFam" id="3.40.50.300:FF:001002">
    <property type="entry name" value="Disease resistance protein (TIR-NBS-LRR class)"/>
    <property type="match status" value="1"/>
</dbReference>
<keyword evidence="6" id="KW-0520">NAD</keyword>
<evidence type="ECO:0000256" key="6">
    <source>
        <dbReference type="ARBA" id="ARBA00023027"/>
    </source>
</evidence>
<comment type="caution">
    <text evidence="10">The sequence shown here is derived from an EMBL/GenBank/DDBJ whole genome shotgun (WGS) entry which is preliminary data.</text>
</comment>
<evidence type="ECO:0000259" key="9">
    <source>
        <dbReference type="PROSITE" id="PS50104"/>
    </source>
</evidence>
<dbReference type="GO" id="GO:0006952">
    <property type="term" value="P:defense response"/>
    <property type="evidence" value="ECO:0007669"/>
    <property type="project" value="UniProtKB-KW"/>
</dbReference>
<dbReference type="Gene3D" id="3.40.50.10140">
    <property type="entry name" value="Toll/interleukin-1 receptor homology (TIR) domain"/>
    <property type="match status" value="1"/>
</dbReference>
<gene>
    <name evidence="10" type="ORF">MERR_LOCUS45497</name>
</gene>
<organism evidence="10 11">
    <name type="scientific">Microthlaspi erraticum</name>
    <dbReference type="NCBI Taxonomy" id="1685480"/>
    <lineage>
        <taxon>Eukaryota</taxon>
        <taxon>Viridiplantae</taxon>
        <taxon>Streptophyta</taxon>
        <taxon>Embryophyta</taxon>
        <taxon>Tracheophyta</taxon>
        <taxon>Spermatophyta</taxon>
        <taxon>Magnoliopsida</taxon>
        <taxon>eudicotyledons</taxon>
        <taxon>Gunneridae</taxon>
        <taxon>Pentapetalae</taxon>
        <taxon>rosids</taxon>
        <taxon>malvids</taxon>
        <taxon>Brassicales</taxon>
        <taxon>Brassicaceae</taxon>
        <taxon>Coluteocarpeae</taxon>
        <taxon>Microthlaspi</taxon>
    </lineage>
</organism>
<reference evidence="10" key="1">
    <citation type="submission" date="2020-01" db="EMBL/GenBank/DDBJ databases">
        <authorList>
            <person name="Mishra B."/>
        </authorList>
    </citation>
    <scope>NUCLEOTIDE SEQUENCE [LARGE SCALE GENOMIC DNA]</scope>
</reference>
<dbReference type="Gene3D" id="3.40.50.300">
    <property type="entry name" value="P-loop containing nucleotide triphosphate hydrolases"/>
    <property type="match status" value="1"/>
</dbReference>
<evidence type="ECO:0000256" key="8">
    <source>
        <dbReference type="SAM" id="Phobius"/>
    </source>
</evidence>
<comment type="catalytic activity">
    <reaction evidence="7">
        <text>NAD(+) + H2O = ADP-D-ribose + nicotinamide + H(+)</text>
        <dbReference type="Rhea" id="RHEA:16301"/>
        <dbReference type="ChEBI" id="CHEBI:15377"/>
        <dbReference type="ChEBI" id="CHEBI:15378"/>
        <dbReference type="ChEBI" id="CHEBI:17154"/>
        <dbReference type="ChEBI" id="CHEBI:57540"/>
        <dbReference type="ChEBI" id="CHEBI:57967"/>
        <dbReference type="EC" id="3.2.2.6"/>
    </reaction>
    <physiologicalReaction direction="left-to-right" evidence="7">
        <dbReference type="Rhea" id="RHEA:16302"/>
    </physiologicalReaction>
</comment>
<dbReference type="OrthoDB" id="1110692at2759"/>
<dbReference type="SUPFAM" id="SSF52540">
    <property type="entry name" value="P-loop containing nucleoside triphosphate hydrolases"/>
    <property type="match status" value="1"/>
</dbReference>
<keyword evidence="8" id="KW-0472">Membrane</keyword>
<protein>
    <recommendedName>
        <fullName evidence="1">ADP-ribosyl cyclase/cyclic ADP-ribose hydrolase</fullName>
        <ecNumber evidence="1">3.2.2.6</ecNumber>
    </recommendedName>
</protein>